<gene>
    <name evidence="1" type="ORF">CK203_093175</name>
</gene>
<accession>A0A438D6Q4</accession>
<evidence type="ECO:0000313" key="1">
    <source>
        <dbReference type="EMBL" id="RVW31077.1"/>
    </source>
</evidence>
<organism evidence="1 2">
    <name type="scientific">Vitis vinifera</name>
    <name type="common">Grape</name>
    <dbReference type="NCBI Taxonomy" id="29760"/>
    <lineage>
        <taxon>Eukaryota</taxon>
        <taxon>Viridiplantae</taxon>
        <taxon>Streptophyta</taxon>
        <taxon>Embryophyta</taxon>
        <taxon>Tracheophyta</taxon>
        <taxon>Spermatophyta</taxon>
        <taxon>Magnoliopsida</taxon>
        <taxon>eudicotyledons</taxon>
        <taxon>Gunneridae</taxon>
        <taxon>Pentapetalae</taxon>
        <taxon>rosids</taxon>
        <taxon>Vitales</taxon>
        <taxon>Vitaceae</taxon>
        <taxon>Viteae</taxon>
        <taxon>Vitis</taxon>
    </lineage>
</organism>
<dbReference type="Proteomes" id="UP000288805">
    <property type="component" value="Unassembled WGS sequence"/>
</dbReference>
<dbReference type="AlphaFoldDB" id="A0A438D6Q4"/>
<reference evidence="1 2" key="1">
    <citation type="journal article" date="2018" name="PLoS Genet.">
        <title>Population sequencing reveals clonal diversity and ancestral inbreeding in the grapevine cultivar Chardonnay.</title>
        <authorList>
            <person name="Roach M.J."/>
            <person name="Johnson D.L."/>
            <person name="Bohlmann J."/>
            <person name="van Vuuren H.J."/>
            <person name="Jones S.J."/>
            <person name="Pretorius I.S."/>
            <person name="Schmidt S.A."/>
            <person name="Borneman A.R."/>
        </authorList>
    </citation>
    <scope>NUCLEOTIDE SEQUENCE [LARGE SCALE GENOMIC DNA]</scope>
    <source>
        <strain evidence="2">cv. Chardonnay</strain>
        <tissue evidence="1">Leaf</tissue>
    </source>
</reference>
<evidence type="ECO:0000313" key="2">
    <source>
        <dbReference type="Proteomes" id="UP000288805"/>
    </source>
</evidence>
<name>A0A438D6Q4_VITVI</name>
<protein>
    <submittedName>
        <fullName evidence="1">Uncharacterized protein</fullName>
    </submittedName>
</protein>
<dbReference type="EMBL" id="QGNW01001771">
    <property type="protein sequence ID" value="RVW31077.1"/>
    <property type="molecule type" value="Genomic_DNA"/>
</dbReference>
<comment type="caution">
    <text evidence="1">The sequence shown here is derived from an EMBL/GenBank/DDBJ whole genome shotgun (WGS) entry which is preliminary data.</text>
</comment>
<sequence length="172" mass="18884">MLSLCFLEEITDDGVIVDPTEMVDSVVPHDEYRDEMDRMTVGLITDIVQLQLASPFDMFGVSTIEVLEGTQIIPVPELLEDDSSLFEGIVSPVEGASNLVDPPISFDVLLGFVSRSDNVSVASFMDLNDEVAWPDLDRDSSDHDSDPVDERVSPATGDLRLLILAQRISLES</sequence>
<proteinExistence type="predicted"/>